<accession>A0A8T2V4J0</accession>
<evidence type="ECO:0000256" key="2">
    <source>
        <dbReference type="SAM" id="MobiDB-lite"/>
    </source>
</evidence>
<feature type="region of interest" description="Disordered" evidence="2">
    <location>
        <begin position="33"/>
        <end position="103"/>
    </location>
</feature>
<gene>
    <name evidence="3" type="ORF">KP509_03G062200</name>
</gene>
<name>A0A8T2V4J0_CERRI</name>
<reference evidence="3" key="1">
    <citation type="submission" date="2021-08" db="EMBL/GenBank/DDBJ databases">
        <title>WGS assembly of Ceratopteris richardii.</title>
        <authorList>
            <person name="Marchant D.B."/>
            <person name="Chen G."/>
            <person name="Jenkins J."/>
            <person name="Shu S."/>
            <person name="Leebens-Mack J."/>
            <person name="Grimwood J."/>
            <person name="Schmutz J."/>
            <person name="Soltis P."/>
            <person name="Soltis D."/>
            <person name="Chen Z.-H."/>
        </authorList>
    </citation>
    <scope>NUCLEOTIDE SEQUENCE</scope>
    <source>
        <strain evidence="3">Whitten #5841</strain>
        <tissue evidence="3">Leaf</tissue>
    </source>
</reference>
<keyword evidence="4" id="KW-1185">Reference proteome</keyword>
<feature type="compositionally biased region" description="Basic and acidic residues" evidence="2">
    <location>
        <begin position="33"/>
        <end position="45"/>
    </location>
</feature>
<feature type="region of interest" description="Disordered" evidence="2">
    <location>
        <begin position="506"/>
        <end position="533"/>
    </location>
</feature>
<feature type="compositionally biased region" description="Basic and acidic residues" evidence="2">
    <location>
        <begin position="506"/>
        <end position="520"/>
    </location>
</feature>
<dbReference type="PANTHER" id="PTHR47491:SF5">
    <property type="entry name" value="CAP-GLY DOMAIN LINKER"/>
    <property type="match status" value="1"/>
</dbReference>
<dbReference type="Proteomes" id="UP000825935">
    <property type="component" value="Chromosome 3"/>
</dbReference>
<evidence type="ECO:0000313" key="4">
    <source>
        <dbReference type="Proteomes" id="UP000825935"/>
    </source>
</evidence>
<dbReference type="PANTHER" id="PTHR47491">
    <property type="entry name" value="CAP-GLY DOMAIN LINKER"/>
    <property type="match status" value="1"/>
</dbReference>
<dbReference type="Gene3D" id="1.10.287.1490">
    <property type="match status" value="1"/>
</dbReference>
<organism evidence="3 4">
    <name type="scientific">Ceratopteris richardii</name>
    <name type="common">Triangle waterfern</name>
    <dbReference type="NCBI Taxonomy" id="49495"/>
    <lineage>
        <taxon>Eukaryota</taxon>
        <taxon>Viridiplantae</taxon>
        <taxon>Streptophyta</taxon>
        <taxon>Embryophyta</taxon>
        <taxon>Tracheophyta</taxon>
        <taxon>Polypodiopsida</taxon>
        <taxon>Polypodiidae</taxon>
        <taxon>Polypodiales</taxon>
        <taxon>Pteridineae</taxon>
        <taxon>Pteridaceae</taxon>
        <taxon>Parkerioideae</taxon>
        <taxon>Ceratopteris</taxon>
    </lineage>
</organism>
<feature type="coiled-coil region" evidence="1">
    <location>
        <begin position="615"/>
        <end position="649"/>
    </location>
</feature>
<dbReference type="EMBL" id="CM035408">
    <property type="protein sequence ID" value="KAH7441918.1"/>
    <property type="molecule type" value="Genomic_DNA"/>
</dbReference>
<dbReference type="AlphaFoldDB" id="A0A8T2V4J0"/>
<feature type="region of interest" description="Disordered" evidence="2">
    <location>
        <begin position="159"/>
        <end position="181"/>
    </location>
</feature>
<keyword evidence="1" id="KW-0175">Coiled coil</keyword>
<dbReference type="OrthoDB" id="1938127at2759"/>
<sequence length="860" mass="98282">MAIAETYSYKPSFKGASFSDFAGLDQAAEKKALYRRDRSRVDRLQVHPPSPMQSTMASSDFKDDTDDHDLCIPKRSVNSSSKSSRHPAVLKPRSPTASSILSETPRQVHSIRVFSSSKLPFGEGASDLTWRDDTHYSLSKPRRSMETRTLPSDLTSANRIVPAESKCRPRMHNPGSNKARGPLKYLNAKAMADKLLRAVTRDKALPAVVQEVDTNKQWERMVPNRYCHADCKYDACYSSMASSEQFGNIHHSLNPVVKVEDCRRYAESSCGSSAEIEGTHPVTVLRDYHLSHQGKLTKNQDAYVEEIMNDLDPLELRARTLEKQATTLDCGNGREERAGVLVGDEHFQYGTLDFDTQMLRKEFERLVDENRDLALEMAVELRARLSERSNAEQTLKRVRLDLQNKIKSMEREIEEMKARLQEQVEESEVEWASKYEKVKAKEKRLGERLKQVLEEKFELQREVSLLTQKKNVLVEELRECQESTNSFKEKAEDSTREVTRLRRLLEEATSRSNDKDEKASGRQPLMASDSEGWRKDGAKVTIRRYRDKERELMESQRAVGKLQKICREQEKTIAGLRFAVTEQTNATGERGEFFVKLQRELVRLTGVEQGLRTEVEGFKAQALAAKRENANLREKVGIMVKKLDNLDRELEQEDNAFVCRGNNGSIISVEPDEEVGAAATVRVEELESPENGDVRHESFSNQQIIRSSESLNHSMAIVPLKAKEAAVVHDPIISELELCYEEKEELEMLRGVVQKLSQTRVRLQEEACNLHNALSLTNRRVQELELQLENKEGELGDMQKQLSRVRGQRENLQKEADFMGREAIRLTTQVDQLQRRLEQLDEDVMVKDGQLCILRKALNE</sequence>
<evidence type="ECO:0000256" key="1">
    <source>
        <dbReference type="SAM" id="Coils"/>
    </source>
</evidence>
<comment type="caution">
    <text evidence="3">The sequence shown here is derived from an EMBL/GenBank/DDBJ whole genome shotgun (WGS) entry which is preliminary data.</text>
</comment>
<proteinExistence type="predicted"/>
<evidence type="ECO:0000313" key="3">
    <source>
        <dbReference type="EMBL" id="KAH7441918.1"/>
    </source>
</evidence>
<protein>
    <submittedName>
        <fullName evidence="3">Uncharacterized protein</fullName>
    </submittedName>
</protein>
<feature type="coiled-coil region" evidence="1">
    <location>
        <begin position="746"/>
        <end position="850"/>
    </location>
</feature>